<reference evidence="1" key="1">
    <citation type="submission" date="2019-11" db="EMBL/GenBank/DDBJ databases">
        <authorList>
            <person name="Feng L."/>
        </authorList>
    </citation>
    <scope>NUCLEOTIDE SEQUENCE</scope>
    <source>
        <strain evidence="1">CButyricumLFYP62</strain>
    </source>
</reference>
<dbReference type="EMBL" id="CACRTU010000034">
    <property type="protein sequence ID" value="VYU66493.1"/>
    <property type="molecule type" value="Genomic_DNA"/>
</dbReference>
<proteinExistence type="predicted"/>
<organism evidence="1">
    <name type="scientific">Clostridium butyricum</name>
    <dbReference type="NCBI Taxonomy" id="1492"/>
    <lineage>
        <taxon>Bacteria</taxon>
        <taxon>Bacillati</taxon>
        <taxon>Bacillota</taxon>
        <taxon>Clostridia</taxon>
        <taxon>Eubacteriales</taxon>
        <taxon>Clostridiaceae</taxon>
        <taxon>Clostridium</taxon>
    </lineage>
</organism>
<name>A0A6N3GRA9_CLOBU</name>
<sequence length="61" mass="6716">MEEILNTLSSFLFIGFLVAIFIGGGAIGYVVGFLNCSKSYKGLIAYVENDFKDSINNIMKE</sequence>
<accession>A0A6N3GRA9</accession>
<dbReference type="KEGG" id="cbut:ATN24_13205"/>
<dbReference type="AlphaFoldDB" id="A0A6N3GRA9"/>
<dbReference type="RefSeq" id="WP_002580412.1">
    <property type="nucleotide sequence ID" value="NZ_BTGE01000004.1"/>
</dbReference>
<gene>
    <name evidence="1" type="ORF">CBLFYP62_00145</name>
</gene>
<protein>
    <submittedName>
        <fullName evidence="1">Uncharacterized protein</fullName>
    </submittedName>
</protein>
<evidence type="ECO:0000313" key="1">
    <source>
        <dbReference type="EMBL" id="VYU66493.1"/>
    </source>
</evidence>